<dbReference type="Proteomes" id="UP000033874">
    <property type="component" value="Unassembled WGS sequence"/>
</dbReference>
<dbReference type="PATRIC" id="fig|56193.3.peg.1238"/>
<name>A0A0M3ARM6_9SPHN</name>
<gene>
    <name evidence="1" type="ORF">YP76_05950</name>
</gene>
<reference evidence="1 2" key="1">
    <citation type="submission" date="2015-04" db="EMBL/GenBank/DDBJ databases">
        <title>Genome sequence of aromatic hydrocarbons-degrading Sphingobium chungbukense DJ77.</title>
        <authorList>
            <person name="Kim Y.-C."/>
            <person name="Chae J.-C."/>
        </authorList>
    </citation>
    <scope>NUCLEOTIDE SEQUENCE [LARGE SCALE GENOMIC DNA]</scope>
    <source>
        <strain evidence="1 2">DJ77</strain>
    </source>
</reference>
<proteinExistence type="predicted"/>
<evidence type="ECO:0000313" key="2">
    <source>
        <dbReference type="Proteomes" id="UP000033874"/>
    </source>
</evidence>
<evidence type="ECO:0000313" key="1">
    <source>
        <dbReference type="EMBL" id="KKW92500.1"/>
    </source>
</evidence>
<protein>
    <submittedName>
        <fullName evidence="1">Uncharacterized protein</fullName>
    </submittedName>
</protein>
<keyword evidence="2" id="KW-1185">Reference proteome</keyword>
<accession>A0A0M3ARM6</accession>
<dbReference type="EMBL" id="LBIC01000003">
    <property type="protein sequence ID" value="KKW92500.1"/>
    <property type="molecule type" value="Genomic_DNA"/>
</dbReference>
<sequence>MQTMTARDTDAYLDALLTAKRRAASSYFDQHILRDTERGYIAIDEGDYAWLTEEMIESIVLTIPGEVIDEY</sequence>
<comment type="caution">
    <text evidence="1">The sequence shown here is derived from an EMBL/GenBank/DDBJ whole genome shotgun (WGS) entry which is preliminary data.</text>
</comment>
<dbReference type="AlphaFoldDB" id="A0A0M3ARM6"/>
<dbReference type="RefSeq" id="WP_046762718.1">
    <property type="nucleotide sequence ID" value="NZ_LBIC01000003.1"/>
</dbReference>
<organism evidence="1 2">
    <name type="scientific">Sphingobium chungbukense</name>
    <dbReference type="NCBI Taxonomy" id="56193"/>
    <lineage>
        <taxon>Bacteria</taxon>
        <taxon>Pseudomonadati</taxon>
        <taxon>Pseudomonadota</taxon>
        <taxon>Alphaproteobacteria</taxon>
        <taxon>Sphingomonadales</taxon>
        <taxon>Sphingomonadaceae</taxon>
        <taxon>Sphingobium</taxon>
    </lineage>
</organism>